<evidence type="ECO:0000313" key="1">
    <source>
        <dbReference type="EMBL" id="AAT08715.1"/>
    </source>
</evidence>
<dbReference type="AlphaFoldDB" id="Q677A9"/>
<name>Q677A9_HYAOR</name>
<dbReference type="SUPFAM" id="SSF47807">
    <property type="entry name" value="5' to 3' exonuclease, C-terminal subdomain"/>
    <property type="match status" value="1"/>
</dbReference>
<protein>
    <submittedName>
        <fullName evidence="1">Nucleotide excision repair-like protein</fullName>
    </submittedName>
</protein>
<sequence>HLRWLVNTASLMVHKIALRSHLGLDVNAPAVTGIRNLKNRRNRENWQIKVCKRIAEEHNFPNTEIIDMYLCGNHGNLSENDSPAIRWNQPNVGNLVDFLGCHQHWQPSYIRQRLLPMLSTIFLREMALSPSESLLLADQYEFHSILRVKIRYGYPLLLGQMEESWP</sequence>
<organism evidence="1">
    <name type="scientific">Hyacinthus orientalis</name>
    <name type="common">Common hyacinth</name>
    <dbReference type="NCBI Taxonomy" id="82025"/>
    <lineage>
        <taxon>Eukaryota</taxon>
        <taxon>Viridiplantae</taxon>
        <taxon>Streptophyta</taxon>
        <taxon>Embryophyta</taxon>
        <taxon>Tracheophyta</taxon>
        <taxon>Spermatophyta</taxon>
        <taxon>Magnoliopsida</taxon>
        <taxon>Liliopsida</taxon>
        <taxon>Asparagales</taxon>
        <taxon>Hyacinthaceae</taxon>
        <taxon>Hyacinthoideae</taxon>
        <taxon>Hyacintheae</taxon>
        <taxon>Hyacinthus</taxon>
    </lineage>
</organism>
<reference evidence="1" key="1">
    <citation type="submission" date="2003-08" db="EMBL/GenBank/DDBJ databases">
        <title>Hyacinthus orientalis nucleotide excision repair protein mRNA, expressed during the regeneration of floral buds in vitro.</title>
        <authorList>
            <person name="Fan J.H."/>
            <person name="Ma Y."/>
            <person name="Zhang X.S."/>
        </authorList>
    </citation>
    <scope>NUCLEOTIDE SEQUENCE</scope>
    <source>
        <tissue evidence="1">Floral meristem 5-10 days when regenerated in vitro</tissue>
    </source>
</reference>
<feature type="non-terminal residue" evidence="1">
    <location>
        <position position="1"/>
    </location>
</feature>
<dbReference type="InterPro" id="IPR036279">
    <property type="entry name" value="5-3_exonuclease_C_sf"/>
</dbReference>
<accession>Q677A9</accession>
<proteinExistence type="evidence at transcript level"/>
<dbReference type="EMBL" id="AY389634">
    <property type="protein sequence ID" value="AAT08715.1"/>
    <property type="molecule type" value="mRNA"/>
</dbReference>